<comment type="caution">
    <text evidence="1">The sequence shown here is derived from an EMBL/GenBank/DDBJ whole genome shotgun (WGS) entry which is preliminary data.</text>
</comment>
<sequence length="456" mass="50240">MNEYKDKQVNAREEERVDFISTIGDIVQPQADDLRLPETSSHLHMQHPSDSACSPGVLDVKEVNQTVLEGYLSARKLSRLAIEQAHVTTKDSRGPLNREEVQRSAEQCVGLSAAKSNRRTSSRRTLKDVLSLLSQPHDFVASPAPASSIGFTYRKTAEARGKENLSRKTKPRLMMFESSPAIPKDGPGVISEDVQGNMSANDKADRSFSIRHSHSREGPRPDVYEVIVSDTGVVDHLEDERQQQDDLNSSRQSTYSTQTAMMLAQLEFQQDVFPPISCETPGAVLQSDNAPQPPAREPSPAITPFHTFNAGLNERHPPDSVLHGPPISTQDLFCAASPFAFSTVKKTKRQPQSTLRFAVLPTEERINKDAAQTNDPKSPTPSAERIPLKERNSCGSALRFGSTGPQESCLKGQRLPSIGALELPNLDLHTSLDDALDEEMDFSFTNGFLRNLDGMT</sequence>
<gene>
    <name evidence="1" type="ORF">BDR25DRAFT_16992</name>
</gene>
<organism evidence="1 2">
    <name type="scientific">Lindgomyces ingoldianus</name>
    <dbReference type="NCBI Taxonomy" id="673940"/>
    <lineage>
        <taxon>Eukaryota</taxon>
        <taxon>Fungi</taxon>
        <taxon>Dikarya</taxon>
        <taxon>Ascomycota</taxon>
        <taxon>Pezizomycotina</taxon>
        <taxon>Dothideomycetes</taxon>
        <taxon>Pleosporomycetidae</taxon>
        <taxon>Pleosporales</taxon>
        <taxon>Lindgomycetaceae</taxon>
        <taxon>Lindgomyces</taxon>
    </lineage>
</organism>
<reference evidence="1" key="1">
    <citation type="journal article" date="2020" name="Stud. Mycol.">
        <title>101 Dothideomycetes genomes: a test case for predicting lifestyles and emergence of pathogens.</title>
        <authorList>
            <person name="Haridas S."/>
            <person name="Albert R."/>
            <person name="Binder M."/>
            <person name="Bloem J."/>
            <person name="Labutti K."/>
            <person name="Salamov A."/>
            <person name="Andreopoulos B."/>
            <person name="Baker S."/>
            <person name="Barry K."/>
            <person name="Bills G."/>
            <person name="Bluhm B."/>
            <person name="Cannon C."/>
            <person name="Castanera R."/>
            <person name="Culley D."/>
            <person name="Daum C."/>
            <person name="Ezra D."/>
            <person name="Gonzalez J."/>
            <person name="Henrissat B."/>
            <person name="Kuo A."/>
            <person name="Liang C."/>
            <person name="Lipzen A."/>
            <person name="Lutzoni F."/>
            <person name="Magnuson J."/>
            <person name="Mondo S."/>
            <person name="Nolan M."/>
            <person name="Ohm R."/>
            <person name="Pangilinan J."/>
            <person name="Park H.-J."/>
            <person name="Ramirez L."/>
            <person name="Alfaro M."/>
            <person name="Sun H."/>
            <person name="Tritt A."/>
            <person name="Yoshinaga Y."/>
            <person name="Zwiers L.-H."/>
            <person name="Turgeon B."/>
            <person name="Goodwin S."/>
            <person name="Spatafora J."/>
            <person name="Crous P."/>
            <person name="Grigoriev I."/>
        </authorList>
    </citation>
    <scope>NUCLEOTIDE SEQUENCE</scope>
    <source>
        <strain evidence="1">ATCC 200398</strain>
    </source>
</reference>
<keyword evidence="2" id="KW-1185">Reference proteome</keyword>
<name>A0ACB6R0F4_9PLEO</name>
<evidence type="ECO:0000313" key="2">
    <source>
        <dbReference type="Proteomes" id="UP000799755"/>
    </source>
</evidence>
<accession>A0ACB6R0F4</accession>
<protein>
    <submittedName>
        <fullName evidence="1">Uncharacterized protein</fullName>
    </submittedName>
</protein>
<evidence type="ECO:0000313" key="1">
    <source>
        <dbReference type="EMBL" id="KAF2471987.1"/>
    </source>
</evidence>
<dbReference type="Proteomes" id="UP000799755">
    <property type="component" value="Unassembled WGS sequence"/>
</dbReference>
<proteinExistence type="predicted"/>
<dbReference type="EMBL" id="MU003503">
    <property type="protein sequence ID" value="KAF2471987.1"/>
    <property type="molecule type" value="Genomic_DNA"/>
</dbReference>